<evidence type="ECO:0000256" key="7">
    <source>
        <dbReference type="ARBA" id="ARBA00023136"/>
    </source>
</evidence>
<comment type="caution">
    <text evidence="13">The sequence shown here is derived from an EMBL/GenBank/DDBJ whole genome shotgun (WGS) entry which is preliminary data.</text>
</comment>
<evidence type="ECO:0000313" key="13">
    <source>
        <dbReference type="EMBL" id="MFD0988784.1"/>
    </source>
</evidence>
<proteinExistence type="predicted"/>
<evidence type="ECO:0000256" key="10">
    <source>
        <dbReference type="SAM" id="Coils"/>
    </source>
</evidence>
<keyword evidence="5" id="KW-0406">Ion transport</keyword>
<dbReference type="InterPro" id="IPR006665">
    <property type="entry name" value="OmpA-like"/>
</dbReference>
<dbReference type="InterPro" id="IPR036737">
    <property type="entry name" value="OmpA-like_sf"/>
</dbReference>
<keyword evidence="7 9" id="KW-0472">Membrane</keyword>
<dbReference type="InterPro" id="IPR006664">
    <property type="entry name" value="OMP_bac"/>
</dbReference>
<keyword evidence="4" id="KW-0812">Transmembrane</keyword>
<dbReference type="PRINTS" id="PR01021">
    <property type="entry name" value="OMPADOMAIN"/>
</dbReference>
<dbReference type="PANTHER" id="PTHR30329">
    <property type="entry name" value="STATOR ELEMENT OF FLAGELLAR MOTOR COMPLEX"/>
    <property type="match status" value="1"/>
</dbReference>
<dbReference type="Gene3D" id="3.30.1330.60">
    <property type="entry name" value="OmpA-like domain"/>
    <property type="match status" value="1"/>
</dbReference>
<evidence type="ECO:0000313" key="14">
    <source>
        <dbReference type="Proteomes" id="UP001597061"/>
    </source>
</evidence>
<dbReference type="Proteomes" id="UP001597061">
    <property type="component" value="Unassembled WGS sequence"/>
</dbReference>
<reference evidence="14" key="1">
    <citation type="journal article" date="2019" name="Int. J. Syst. Evol. Microbiol.">
        <title>The Global Catalogue of Microorganisms (GCM) 10K type strain sequencing project: providing services to taxonomists for standard genome sequencing and annotation.</title>
        <authorList>
            <consortium name="The Broad Institute Genomics Platform"/>
            <consortium name="The Broad Institute Genome Sequencing Center for Infectious Disease"/>
            <person name="Wu L."/>
            <person name="Ma J."/>
        </authorList>
    </citation>
    <scope>NUCLEOTIDE SEQUENCE [LARGE SCALE GENOMIC DNA]</scope>
    <source>
        <strain evidence="14">CCUG 62414</strain>
    </source>
</reference>
<dbReference type="SUPFAM" id="SSF56925">
    <property type="entry name" value="OMPA-like"/>
    <property type="match status" value="1"/>
</dbReference>
<keyword evidence="3" id="KW-1134">Transmembrane beta strand</keyword>
<dbReference type="InterPro" id="IPR011250">
    <property type="entry name" value="OMP/PagP_B-barrel"/>
</dbReference>
<dbReference type="InterPro" id="IPR050330">
    <property type="entry name" value="Bact_OuterMem_StrucFunc"/>
</dbReference>
<keyword evidence="8" id="KW-0998">Cell outer membrane</keyword>
<dbReference type="Gene3D" id="2.40.160.20">
    <property type="match status" value="1"/>
</dbReference>
<gene>
    <name evidence="13" type="ORF">ACFQ1R_01630</name>
</gene>
<dbReference type="PROSITE" id="PS51123">
    <property type="entry name" value="OMPA_2"/>
    <property type="match status" value="1"/>
</dbReference>
<feature type="chain" id="PRO_5045772166" evidence="11">
    <location>
        <begin position="22"/>
        <end position="387"/>
    </location>
</feature>
<dbReference type="PANTHER" id="PTHR30329:SF21">
    <property type="entry name" value="LIPOPROTEIN YIAD-RELATED"/>
    <property type="match status" value="1"/>
</dbReference>
<dbReference type="Pfam" id="PF00691">
    <property type="entry name" value="OmpA"/>
    <property type="match status" value="1"/>
</dbReference>
<evidence type="ECO:0000256" key="3">
    <source>
        <dbReference type="ARBA" id="ARBA00022452"/>
    </source>
</evidence>
<protein>
    <submittedName>
        <fullName evidence="13">OmpA family protein</fullName>
    </submittedName>
</protein>
<evidence type="ECO:0000256" key="11">
    <source>
        <dbReference type="SAM" id="SignalP"/>
    </source>
</evidence>
<organism evidence="13 14">
    <name type="scientific">Mariniflexile jejuense</name>
    <dbReference type="NCBI Taxonomy" id="1173582"/>
    <lineage>
        <taxon>Bacteria</taxon>
        <taxon>Pseudomonadati</taxon>
        <taxon>Bacteroidota</taxon>
        <taxon>Flavobacteriia</taxon>
        <taxon>Flavobacteriales</taxon>
        <taxon>Flavobacteriaceae</taxon>
        <taxon>Mariniflexile</taxon>
    </lineage>
</organism>
<keyword evidence="11" id="KW-0732">Signal</keyword>
<evidence type="ECO:0000256" key="2">
    <source>
        <dbReference type="ARBA" id="ARBA00022448"/>
    </source>
</evidence>
<dbReference type="RefSeq" id="WP_379924363.1">
    <property type="nucleotide sequence ID" value="NZ_JBHTJI010000001.1"/>
</dbReference>
<evidence type="ECO:0000256" key="9">
    <source>
        <dbReference type="PROSITE-ProRule" id="PRU00473"/>
    </source>
</evidence>
<accession>A0ABW3JFB8</accession>
<comment type="subcellular location">
    <subcellularLocation>
        <location evidence="1">Cell outer membrane</location>
        <topology evidence="1">Multi-pass membrane protein</topology>
    </subcellularLocation>
</comment>
<keyword evidence="2" id="KW-0813">Transport</keyword>
<evidence type="ECO:0000256" key="5">
    <source>
        <dbReference type="ARBA" id="ARBA00023065"/>
    </source>
</evidence>
<sequence>MILKKQFLLVFLIANIFTIHSQTSPLTKKDSTIVSSWMFGVGFNVVDDSDDTFNRLFDFKSAWNAVPYPSRVSVGKYFKNGLGIEGILSYNKYKKGKIADGLPVDKDKDYFAIDSRLSYDLNKIIGYTGWFDPYLGIGAGFTHANDIPRGTFNAVLGFRTWFSDKFGLDVNTSGKWAMNTNYTNHLQHVVGVVYRFDFDKELTKKGEEKLELITAEENEALRINDSILLANKQAEAERFLAEKIAKEKDALRLAQLEKERTDLKNEIQNKIDALENIYFPLDASMLTKSSKDILNKLILILNEYPKLTLEITSHTDSRGSATYNQKLSERRLKSTLDYLFEKGIETNRITGGAFGENKLVNACDDTVKCPEVKHKQNRRSEIKIINY</sequence>
<name>A0ABW3JFB8_9FLAO</name>
<evidence type="ECO:0000256" key="1">
    <source>
        <dbReference type="ARBA" id="ARBA00004571"/>
    </source>
</evidence>
<dbReference type="CDD" id="cd07185">
    <property type="entry name" value="OmpA_C-like"/>
    <property type="match status" value="1"/>
</dbReference>
<evidence type="ECO:0000256" key="6">
    <source>
        <dbReference type="ARBA" id="ARBA00023114"/>
    </source>
</evidence>
<feature type="domain" description="OmpA-like" evidence="12">
    <location>
        <begin position="266"/>
        <end position="387"/>
    </location>
</feature>
<feature type="signal peptide" evidence="11">
    <location>
        <begin position="1"/>
        <end position="21"/>
    </location>
</feature>
<feature type="coiled-coil region" evidence="10">
    <location>
        <begin position="246"/>
        <end position="273"/>
    </location>
</feature>
<keyword evidence="14" id="KW-1185">Reference proteome</keyword>
<evidence type="ECO:0000259" key="12">
    <source>
        <dbReference type="PROSITE" id="PS51123"/>
    </source>
</evidence>
<dbReference type="EMBL" id="JBHTJI010000001">
    <property type="protein sequence ID" value="MFD0988784.1"/>
    <property type="molecule type" value="Genomic_DNA"/>
</dbReference>
<evidence type="ECO:0000256" key="4">
    <source>
        <dbReference type="ARBA" id="ARBA00022692"/>
    </source>
</evidence>
<keyword evidence="10" id="KW-0175">Coiled coil</keyword>
<keyword evidence="6" id="KW-0626">Porin</keyword>
<evidence type="ECO:0000256" key="8">
    <source>
        <dbReference type="ARBA" id="ARBA00023237"/>
    </source>
</evidence>
<dbReference type="SUPFAM" id="SSF103088">
    <property type="entry name" value="OmpA-like"/>
    <property type="match status" value="1"/>
</dbReference>